<comment type="caution">
    <text evidence="1">The sequence shown here is derived from an EMBL/GenBank/DDBJ whole genome shotgun (WGS) entry which is preliminary data.</text>
</comment>
<dbReference type="EMBL" id="JAOB01000013">
    <property type="protein sequence ID" value="EUA68594.1"/>
    <property type="molecule type" value="Genomic_DNA"/>
</dbReference>
<dbReference type="AlphaFoldDB" id="X8DJK8"/>
<reference evidence="1" key="1">
    <citation type="submission" date="2014-01" db="EMBL/GenBank/DDBJ databases">
        <authorList>
            <person name="Brown-Elliot B."/>
            <person name="Wallace R."/>
            <person name="Lenaerts A."/>
            <person name="Ordway D."/>
            <person name="DeGroote M.A."/>
            <person name="Parker T."/>
            <person name="Sizemore C."/>
            <person name="Tallon L.J."/>
            <person name="Sadzewicz L.K."/>
            <person name="Sengamalay N."/>
            <person name="Fraser C.M."/>
            <person name="Hine E."/>
            <person name="Shefchek K.A."/>
            <person name="Das S.P."/>
            <person name="Tettelin H."/>
        </authorList>
    </citation>
    <scope>NUCLEOTIDE SEQUENCE [LARGE SCALE GENOMIC DNA]</scope>
    <source>
        <strain evidence="1">4042</strain>
    </source>
</reference>
<protein>
    <submittedName>
        <fullName evidence="1">Uncharacterized protein</fullName>
    </submittedName>
</protein>
<organism evidence="1">
    <name type="scientific">Mycobacterium xenopi 4042</name>
    <dbReference type="NCBI Taxonomy" id="1299334"/>
    <lineage>
        <taxon>Bacteria</taxon>
        <taxon>Bacillati</taxon>
        <taxon>Actinomycetota</taxon>
        <taxon>Actinomycetes</taxon>
        <taxon>Mycobacteriales</taxon>
        <taxon>Mycobacteriaceae</taxon>
        <taxon>Mycobacterium</taxon>
    </lineage>
</organism>
<sequence length="91" mass="10297">MNLLFNPIDTLSKLSLGRGRGGIVSGVMVGKSTLRERLFPTKNRFHSKSRQMHRNDRRCVPERGFPMAMLSAIVILRSRSRGLKLLGSRMT</sequence>
<name>X8DJK8_MYCXE</name>
<dbReference type="PATRIC" id="fig|1299334.3.peg.1268"/>
<gene>
    <name evidence="1" type="ORF">I553_1782</name>
</gene>
<evidence type="ECO:0000313" key="1">
    <source>
        <dbReference type="EMBL" id="EUA68594.1"/>
    </source>
</evidence>
<proteinExistence type="predicted"/>
<accession>X8DJK8</accession>